<keyword evidence="1" id="KW-1133">Transmembrane helix</keyword>
<dbReference type="RefSeq" id="WP_158203447.1">
    <property type="nucleotide sequence ID" value="NZ_WSZK01000010.1"/>
</dbReference>
<proteinExistence type="predicted"/>
<keyword evidence="1" id="KW-0472">Membrane</keyword>
<dbReference type="AlphaFoldDB" id="A0A6B0GGP8"/>
<accession>A0A6B0GGP8</accession>
<reference evidence="2 3" key="1">
    <citation type="submission" date="2019-12" db="EMBL/GenBank/DDBJ databases">
        <title>Halocatena pleomorpha gen. nov. sp. nov., an extremely halophilic archaeon of family Halobacteriaceae isolated from saltpan soil.</title>
        <authorList>
            <person name="Pal Y."/>
            <person name="Verma A."/>
            <person name="Krishnamurthi S."/>
            <person name="Kumar P."/>
        </authorList>
    </citation>
    <scope>NUCLEOTIDE SEQUENCE [LARGE SCALE GENOMIC DNA]</scope>
    <source>
        <strain evidence="2 3">JCM 16495</strain>
    </source>
</reference>
<keyword evidence="3" id="KW-1185">Reference proteome</keyword>
<protein>
    <submittedName>
        <fullName evidence="2">Uncharacterized protein</fullName>
    </submittedName>
</protein>
<evidence type="ECO:0000313" key="2">
    <source>
        <dbReference type="EMBL" id="MWG33720.1"/>
    </source>
</evidence>
<sequence length="67" mass="7372">MTGIGVAFTGTLVAIELSNPDGRITLWEEAGRYDLPIAFSWVVGVGALIFAFLILTNIYYPNSDYEE</sequence>
<name>A0A6B0GGP8_9EURY</name>
<evidence type="ECO:0000313" key="3">
    <source>
        <dbReference type="Proteomes" id="UP000451471"/>
    </source>
</evidence>
<comment type="caution">
    <text evidence="2">The sequence shown here is derived from an EMBL/GenBank/DDBJ whole genome shotgun (WGS) entry which is preliminary data.</text>
</comment>
<evidence type="ECO:0000256" key="1">
    <source>
        <dbReference type="SAM" id="Phobius"/>
    </source>
</evidence>
<dbReference type="EMBL" id="WSZK01000010">
    <property type="protein sequence ID" value="MWG33720.1"/>
    <property type="molecule type" value="Genomic_DNA"/>
</dbReference>
<gene>
    <name evidence="2" type="ORF">GQS65_04295</name>
</gene>
<feature type="transmembrane region" description="Helical" evidence="1">
    <location>
        <begin position="38"/>
        <end position="60"/>
    </location>
</feature>
<organism evidence="2 3">
    <name type="scientific">Halomarina oriensis</name>
    <dbReference type="NCBI Taxonomy" id="671145"/>
    <lineage>
        <taxon>Archaea</taxon>
        <taxon>Methanobacteriati</taxon>
        <taxon>Methanobacteriota</taxon>
        <taxon>Stenosarchaea group</taxon>
        <taxon>Halobacteria</taxon>
        <taxon>Halobacteriales</taxon>
        <taxon>Natronomonadaceae</taxon>
        <taxon>Halomarina</taxon>
    </lineage>
</organism>
<keyword evidence="1" id="KW-0812">Transmembrane</keyword>
<dbReference type="Proteomes" id="UP000451471">
    <property type="component" value="Unassembled WGS sequence"/>
</dbReference>